<evidence type="ECO:0000313" key="3">
    <source>
        <dbReference type="RefSeq" id="XP_033576998.1"/>
    </source>
</evidence>
<reference evidence="1 3" key="1">
    <citation type="journal article" date="2020" name="Stud. Mycol.">
        <title>101 Dothideomycetes genomes: a test case for predicting lifestyles and emergence of pathogens.</title>
        <authorList>
            <person name="Haridas S."/>
            <person name="Albert R."/>
            <person name="Binder M."/>
            <person name="Bloem J."/>
            <person name="Labutti K."/>
            <person name="Salamov A."/>
            <person name="Andreopoulos B."/>
            <person name="Baker S."/>
            <person name="Barry K."/>
            <person name="Bills G."/>
            <person name="Bluhm B."/>
            <person name="Cannon C."/>
            <person name="Castanera R."/>
            <person name="Culley D."/>
            <person name="Daum C."/>
            <person name="Ezra D."/>
            <person name="Gonzalez J."/>
            <person name="Henrissat B."/>
            <person name="Kuo A."/>
            <person name="Liang C."/>
            <person name="Lipzen A."/>
            <person name="Lutzoni F."/>
            <person name="Magnuson J."/>
            <person name="Mondo S."/>
            <person name="Nolan M."/>
            <person name="Ohm R."/>
            <person name="Pangilinan J."/>
            <person name="Park H.-J."/>
            <person name="Ramirez L."/>
            <person name="Alfaro M."/>
            <person name="Sun H."/>
            <person name="Tritt A."/>
            <person name="Yoshinaga Y."/>
            <person name="Zwiers L.-H."/>
            <person name="Turgeon B."/>
            <person name="Goodwin S."/>
            <person name="Spatafora J."/>
            <person name="Crous P."/>
            <person name="Grigoriev I."/>
        </authorList>
    </citation>
    <scope>NUCLEOTIDE SEQUENCE</scope>
    <source>
        <strain evidence="1 3">CBS 304.34</strain>
    </source>
</reference>
<reference evidence="3" key="3">
    <citation type="submission" date="2025-04" db="UniProtKB">
        <authorList>
            <consortium name="RefSeq"/>
        </authorList>
    </citation>
    <scope>IDENTIFICATION</scope>
    <source>
        <strain evidence="3">CBS 304.34</strain>
    </source>
</reference>
<accession>A0A6A6YPT7</accession>
<dbReference type="EMBL" id="MU003700">
    <property type="protein sequence ID" value="KAF2810034.1"/>
    <property type="molecule type" value="Genomic_DNA"/>
</dbReference>
<keyword evidence="2" id="KW-1185">Reference proteome</keyword>
<reference evidence="3" key="2">
    <citation type="submission" date="2020-04" db="EMBL/GenBank/DDBJ databases">
        <authorList>
            <consortium name="NCBI Genome Project"/>
        </authorList>
    </citation>
    <scope>NUCLEOTIDE SEQUENCE</scope>
    <source>
        <strain evidence="3">CBS 304.34</strain>
    </source>
</reference>
<organism evidence="1">
    <name type="scientific">Mytilinidion resinicola</name>
    <dbReference type="NCBI Taxonomy" id="574789"/>
    <lineage>
        <taxon>Eukaryota</taxon>
        <taxon>Fungi</taxon>
        <taxon>Dikarya</taxon>
        <taxon>Ascomycota</taxon>
        <taxon>Pezizomycotina</taxon>
        <taxon>Dothideomycetes</taxon>
        <taxon>Pleosporomycetidae</taxon>
        <taxon>Mytilinidiales</taxon>
        <taxon>Mytilinidiaceae</taxon>
        <taxon>Mytilinidion</taxon>
    </lineage>
</organism>
<protein>
    <submittedName>
        <fullName evidence="1 3">Uncharacterized protein</fullName>
    </submittedName>
</protein>
<dbReference type="Proteomes" id="UP000504636">
    <property type="component" value="Unplaced"/>
</dbReference>
<dbReference type="AlphaFoldDB" id="A0A6A6YPT7"/>
<dbReference type="GeneID" id="54466387"/>
<proteinExistence type="predicted"/>
<gene>
    <name evidence="1 3" type="ORF">BDZ99DRAFT_520126</name>
</gene>
<name>A0A6A6YPT7_9PEZI</name>
<evidence type="ECO:0000313" key="2">
    <source>
        <dbReference type="Proteomes" id="UP000504636"/>
    </source>
</evidence>
<dbReference type="RefSeq" id="XP_033576998.1">
    <property type="nucleotide sequence ID" value="XM_033725494.1"/>
</dbReference>
<evidence type="ECO:0000313" key="1">
    <source>
        <dbReference type="EMBL" id="KAF2810034.1"/>
    </source>
</evidence>
<sequence length="169" mass="19405">MRSLSSLVVPTSNQGKATASITYRQGYIKLEVIAEGPIRVVFGLRSRDWDPFKRAADAEKLHMELNRVDLNMIPVYDISYEVKELERQLGRMNLDRVNLKITGLTDMPHPPSISEDRRIVIPRTETVAIEPTEKLTSEPVAQLEERLKILDTYSVNDEVRDLIDNMRIE</sequence>